<dbReference type="AlphaFoldDB" id="A0A2I1RIX4"/>
<evidence type="ECO:0000313" key="2">
    <source>
        <dbReference type="EMBL" id="PKZ69089.1"/>
    </source>
</evidence>
<dbReference type="RefSeq" id="WP_050324170.1">
    <property type="nucleotide sequence ID" value="NZ_PKJS01000005.1"/>
</dbReference>
<protein>
    <submittedName>
        <fullName evidence="2">Uncharacterized protein</fullName>
    </submittedName>
</protein>
<sequence length="97" mass="10910">MNPNTKKLKDNFVKISLDHYDYQILLAHAEKAGIEVATLARELAISKLHTIMFNDQPIAMILPSKGVVELPFSTVFGTDKPQRNNRNNNSSQLCMPL</sequence>
<evidence type="ECO:0000313" key="3">
    <source>
        <dbReference type="Proteomes" id="UP000234914"/>
    </source>
</evidence>
<gene>
    <name evidence="2" type="ORF">CYJ96_04650</name>
</gene>
<feature type="region of interest" description="Disordered" evidence="1">
    <location>
        <begin position="78"/>
        <end position="97"/>
    </location>
</feature>
<dbReference type="Proteomes" id="UP000234914">
    <property type="component" value="Unassembled WGS sequence"/>
</dbReference>
<feature type="compositionally biased region" description="Low complexity" evidence="1">
    <location>
        <begin position="84"/>
        <end position="97"/>
    </location>
</feature>
<name>A0A2I1RIX4_FAUOS</name>
<organism evidence="2 3">
    <name type="scientific">Faucicola osloensis</name>
    <name type="common">Moraxella osloensis</name>
    <dbReference type="NCBI Taxonomy" id="34062"/>
    <lineage>
        <taxon>Bacteria</taxon>
        <taxon>Pseudomonadati</taxon>
        <taxon>Pseudomonadota</taxon>
        <taxon>Gammaproteobacteria</taxon>
        <taxon>Moraxellales</taxon>
        <taxon>Moraxellaceae</taxon>
        <taxon>Faucicola</taxon>
    </lineage>
</organism>
<dbReference type="EMBL" id="PKJS01000005">
    <property type="protein sequence ID" value="PKZ69089.1"/>
    <property type="molecule type" value="Genomic_DNA"/>
</dbReference>
<comment type="caution">
    <text evidence="2">The sequence shown here is derived from an EMBL/GenBank/DDBJ whole genome shotgun (WGS) entry which is preliminary data.</text>
</comment>
<evidence type="ECO:0000256" key="1">
    <source>
        <dbReference type="SAM" id="MobiDB-lite"/>
    </source>
</evidence>
<accession>A0A2I1RIX4</accession>
<reference evidence="2 3" key="1">
    <citation type="submission" date="2017-12" db="EMBL/GenBank/DDBJ databases">
        <title>Phylogenetic diversity of female urinary microbiome.</title>
        <authorList>
            <person name="Thomas-White K."/>
            <person name="Wolfe A.J."/>
        </authorList>
    </citation>
    <scope>NUCLEOTIDE SEQUENCE [LARGE SCALE GENOMIC DNA]</scope>
    <source>
        <strain evidence="2 3">UMB0416</strain>
    </source>
</reference>
<proteinExistence type="predicted"/>